<dbReference type="PANTHER" id="PTHR47979">
    <property type="entry name" value="DRAB11-RELATED"/>
    <property type="match status" value="1"/>
</dbReference>
<organism evidence="2">
    <name type="scientific">marine sediment metagenome</name>
    <dbReference type="NCBI Taxonomy" id="412755"/>
    <lineage>
        <taxon>unclassified sequences</taxon>
        <taxon>metagenomes</taxon>
        <taxon>ecological metagenomes</taxon>
    </lineage>
</organism>
<dbReference type="SUPFAM" id="SSF46785">
    <property type="entry name" value="Winged helix' DNA-binding domain"/>
    <property type="match status" value="1"/>
</dbReference>
<evidence type="ECO:0000259" key="1">
    <source>
        <dbReference type="Pfam" id="PF09339"/>
    </source>
</evidence>
<feature type="non-terminal residue" evidence="2">
    <location>
        <position position="1"/>
    </location>
</feature>
<dbReference type="InterPro" id="IPR027417">
    <property type="entry name" value="P-loop_NTPase"/>
</dbReference>
<feature type="non-terminal residue" evidence="2">
    <location>
        <position position="273"/>
    </location>
</feature>
<dbReference type="InterPro" id="IPR005471">
    <property type="entry name" value="Tscrpt_reg_IclR_N"/>
</dbReference>
<dbReference type="EMBL" id="BARU01025668">
    <property type="protein sequence ID" value="GAH69155.1"/>
    <property type="molecule type" value="Genomic_DNA"/>
</dbReference>
<dbReference type="PRINTS" id="PR00449">
    <property type="entry name" value="RASTRNSFRMNG"/>
</dbReference>
<dbReference type="GO" id="GO:0006355">
    <property type="term" value="P:regulation of DNA-templated transcription"/>
    <property type="evidence" value="ECO:0007669"/>
    <property type="project" value="InterPro"/>
</dbReference>
<dbReference type="Pfam" id="PF00071">
    <property type="entry name" value="Ras"/>
    <property type="match status" value="1"/>
</dbReference>
<dbReference type="Gene3D" id="1.10.10.10">
    <property type="entry name" value="Winged helix-like DNA-binding domain superfamily/Winged helix DNA-binding domain"/>
    <property type="match status" value="1"/>
</dbReference>
<gene>
    <name evidence="2" type="ORF">S03H2_41334</name>
</gene>
<reference evidence="2" key="1">
    <citation type="journal article" date="2014" name="Front. Microbiol.">
        <title>High frequency of phylogenetically diverse reductive dehalogenase-homologous genes in deep subseafloor sedimentary metagenomes.</title>
        <authorList>
            <person name="Kawai M."/>
            <person name="Futagami T."/>
            <person name="Toyoda A."/>
            <person name="Takaki Y."/>
            <person name="Nishi S."/>
            <person name="Hori S."/>
            <person name="Arai W."/>
            <person name="Tsubouchi T."/>
            <person name="Morono Y."/>
            <person name="Uchiyama I."/>
            <person name="Ito T."/>
            <person name="Fujiyama A."/>
            <person name="Inagaki F."/>
            <person name="Takami H."/>
        </authorList>
    </citation>
    <scope>NUCLEOTIDE SEQUENCE</scope>
    <source>
        <strain evidence="2">Expedition CK06-06</strain>
    </source>
</reference>
<dbReference type="PROSITE" id="PS51419">
    <property type="entry name" value="RAB"/>
    <property type="match status" value="1"/>
</dbReference>
<comment type="caution">
    <text evidence="2">The sequence shown here is derived from an EMBL/GenBank/DDBJ whole genome shotgun (WGS) entry which is preliminary data.</text>
</comment>
<dbReference type="GO" id="GO:0003924">
    <property type="term" value="F:GTPase activity"/>
    <property type="evidence" value="ECO:0007669"/>
    <property type="project" value="InterPro"/>
</dbReference>
<dbReference type="GO" id="GO:0005525">
    <property type="term" value="F:GTP binding"/>
    <property type="evidence" value="ECO:0007669"/>
    <property type="project" value="InterPro"/>
</dbReference>
<dbReference type="SUPFAM" id="SSF52540">
    <property type="entry name" value="P-loop containing nucleoside triphosphate hydrolases"/>
    <property type="match status" value="1"/>
</dbReference>
<name>X1IIS4_9ZZZZ</name>
<dbReference type="Gene3D" id="3.40.50.300">
    <property type="entry name" value="P-loop containing nucleotide triphosphate hydrolases"/>
    <property type="match status" value="1"/>
</dbReference>
<protein>
    <recommendedName>
        <fullName evidence="1">HTH iclR-type domain-containing protein</fullName>
    </recommendedName>
</protein>
<feature type="domain" description="HTH iclR-type" evidence="1">
    <location>
        <begin position="102"/>
        <end position="133"/>
    </location>
</feature>
<proteinExistence type="predicted"/>
<dbReference type="GO" id="GO:0003677">
    <property type="term" value="F:DNA binding"/>
    <property type="evidence" value="ECO:0007669"/>
    <property type="project" value="InterPro"/>
</dbReference>
<dbReference type="InterPro" id="IPR050209">
    <property type="entry name" value="Rab_GTPases_membrane_traffic"/>
</dbReference>
<dbReference type="PROSITE" id="PS51421">
    <property type="entry name" value="RAS"/>
    <property type="match status" value="1"/>
</dbReference>
<dbReference type="AlphaFoldDB" id="X1IIS4"/>
<dbReference type="InterPro" id="IPR036390">
    <property type="entry name" value="WH_DNA-bd_sf"/>
</dbReference>
<dbReference type="InterPro" id="IPR001806">
    <property type="entry name" value="Small_GTPase"/>
</dbReference>
<sequence length="273" mass="32094">DKWIKTFRKTKKSVSIPILMVGNKADLQEKRKISIEHANKLASSRSLIGSIEISAMNKKDVQDLFMSFVKIIKRVDPKRHLVDIFRNELDLRILILSKIYNELSLTEISYHLGKSKAHISRCTRDLIRLGLLESYTKDDEIQPGNIKRKYYRLSQNFDSIMEKKEFDLEKAIRENNWEPLLETLVKYSFEFKKIKMISEHLNNYIEVTENQLLTSVAMEELPMIEIISLLMGRLEHILINFHYLSEKQYKKAISLSSEFHTKLEKVLENDDSS</sequence>
<dbReference type="Pfam" id="PF09339">
    <property type="entry name" value="HTH_IclR"/>
    <property type="match status" value="1"/>
</dbReference>
<evidence type="ECO:0000313" key="2">
    <source>
        <dbReference type="EMBL" id="GAH69155.1"/>
    </source>
</evidence>
<dbReference type="InterPro" id="IPR036388">
    <property type="entry name" value="WH-like_DNA-bd_sf"/>
</dbReference>
<accession>X1IIS4</accession>